<dbReference type="AlphaFoldDB" id="A0A0P4WH02"/>
<proteinExistence type="inferred from homology"/>
<dbReference type="PROSITE" id="PS50081">
    <property type="entry name" value="ZF_DAG_PE_2"/>
    <property type="match status" value="1"/>
</dbReference>
<evidence type="ECO:0000259" key="12">
    <source>
        <dbReference type="PROSITE" id="PS50081"/>
    </source>
</evidence>
<dbReference type="Gene3D" id="3.40.50.10330">
    <property type="entry name" value="Probable inorganic polyphosphate/atp-NAD kinase, domain 1"/>
    <property type="match status" value="1"/>
</dbReference>
<evidence type="ECO:0000259" key="13">
    <source>
        <dbReference type="PROSITE" id="PS50146"/>
    </source>
</evidence>
<dbReference type="EC" id="2.7.1.107" evidence="10"/>
<dbReference type="GO" id="GO:0016020">
    <property type="term" value="C:membrane"/>
    <property type="evidence" value="ECO:0007669"/>
    <property type="project" value="TreeGrafter"/>
</dbReference>
<evidence type="ECO:0000256" key="9">
    <source>
        <dbReference type="ARBA" id="ARBA00022840"/>
    </source>
</evidence>
<protein>
    <recommendedName>
        <fullName evidence="10">Diacylglycerol kinase</fullName>
        <shortName evidence="10">DAG kinase</shortName>
        <ecNumber evidence="10">2.7.1.107</ecNumber>
    </recommendedName>
</protein>
<dbReference type="InterPro" id="IPR002219">
    <property type="entry name" value="PKC_DAG/PE"/>
</dbReference>
<dbReference type="InterPro" id="IPR017438">
    <property type="entry name" value="ATP-NAD_kinase_N"/>
</dbReference>
<dbReference type="GO" id="GO:0004143">
    <property type="term" value="F:ATP-dependent diacylglycerol kinase activity"/>
    <property type="evidence" value="ECO:0007669"/>
    <property type="project" value="UniProtKB-EC"/>
</dbReference>
<dbReference type="PROSITE" id="PS50146">
    <property type="entry name" value="DAGK"/>
    <property type="match status" value="1"/>
</dbReference>
<name>A0A0P4WH02_SCYOL</name>
<dbReference type="PANTHER" id="PTHR11255">
    <property type="entry name" value="DIACYLGLYCEROL KINASE"/>
    <property type="match status" value="1"/>
</dbReference>
<dbReference type="PROSITE" id="PS00479">
    <property type="entry name" value="ZF_DAG_PE_1"/>
    <property type="match status" value="1"/>
</dbReference>
<keyword evidence="6 10" id="KW-0547">Nucleotide-binding</keyword>
<dbReference type="InterPro" id="IPR001206">
    <property type="entry name" value="Diacylglycerol_kinase_cat_dom"/>
</dbReference>
<evidence type="ECO:0000256" key="8">
    <source>
        <dbReference type="ARBA" id="ARBA00022833"/>
    </source>
</evidence>
<comment type="catalytic activity">
    <reaction evidence="1 10">
        <text>a 1,2-diacyl-sn-glycerol + ATP = a 1,2-diacyl-sn-glycero-3-phosphate + ADP + H(+)</text>
        <dbReference type="Rhea" id="RHEA:10272"/>
        <dbReference type="ChEBI" id="CHEBI:15378"/>
        <dbReference type="ChEBI" id="CHEBI:17815"/>
        <dbReference type="ChEBI" id="CHEBI:30616"/>
        <dbReference type="ChEBI" id="CHEBI:58608"/>
        <dbReference type="ChEBI" id="CHEBI:456216"/>
        <dbReference type="EC" id="2.7.1.107"/>
    </reaction>
</comment>
<reference evidence="14" key="1">
    <citation type="submission" date="2015-09" db="EMBL/GenBank/DDBJ databases">
        <title>Scylla olivacea transcriptome.</title>
        <authorList>
            <person name="Ikhwanuddin M."/>
        </authorList>
    </citation>
    <scope>NUCLEOTIDE SEQUENCE</scope>
</reference>
<evidence type="ECO:0000256" key="5">
    <source>
        <dbReference type="ARBA" id="ARBA00022737"/>
    </source>
</evidence>
<dbReference type="GO" id="GO:0005524">
    <property type="term" value="F:ATP binding"/>
    <property type="evidence" value="ECO:0007669"/>
    <property type="project" value="UniProtKB-KW"/>
</dbReference>
<evidence type="ECO:0000256" key="4">
    <source>
        <dbReference type="ARBA" id="ARBA00022723"/>
    </source>
</evidence>
<dbReference type="SUPFAM" id="SSF57889">
    <property type="entry name" value="Cysteine-rich domain"/>
    <property type="match status" value="1"/>
</dbReference>
<feature type="domain" description="Phorbol-ester/DAG-type" evidence="12">
    <location>
        <begin position="105"/>
        <end position="156"/>
    </location>
</feature>
<dbReference type="SMART" id="SM00046">
    <property type="entry name" value="DAGKc"/>
    <property type="match status" value="1"/>
</dbReference>
<evidence type="ECO:0000256" key="1">
    <source>
        <dbReference type="ARBA" id="ARBA00001383"/>
    </source>
</evidence>
<keyword evidence="8" id="KW-0862">Zinc</keyword>
<keyword evidence="3 10" id="KW-0808">Transferase</keyword>
<evidence type="ECO:0000313" key="14">
    <source>
        <dbReference type="EMBL" id="JAI66237.1"/>
    </source>
</evidence>
<dbReference type="InterPro" id="IPR037607">
    <property type="entry name" value="DGK"/>
</dbReference>
<dbReference type="SMART" id="SM00045">
    <property type="entry name" value="DAGKa"/>
    <property type="match status" value="1"/>
</dbReference>
<dbReference type="InterPro" id="IPR016064">
    <property type="entry name" value="NAD/diacylglycerol_kinase_sf"/>
</dbReference>
<dbReference type="SMART" id="SM00109">
    <property type="entry name" value="C1"/>
    <property type="match status" value="2"/>
</dbReference>
<keyword evidence="11" id="KW-0812">Transmembrane</keyword>
<keyword evidence="5" id="KW-0677">Repeat</keyword>
<keyword evidence="7 10" id="KW-0418">Kinase</keyword>
<evidence type="ECO:0000256" key="7">
    <source>
        <dbReference type="ARBA" id="ARBA00022777"/>
    </source>
</evidence>
<dbReference type="InterPro" id="IPR046349">
    <property type="entry name" value="C1-like_sf"/>
</dbReference>
<feature type="transmembrane region" description="Helical" evidence="11">
    <location>
        <begin position="6"/>
        <end position="25"/>
    </location>
</feature>
<keyword evidence="9 10" id="KW-0067">ATP-binding</keyword>
<dbReference type="Pfam" id="PF00609">
    <property type="entry name" value="DAGK_acc"/>
    <property type="match status" value="1"/>
</dbReference>
<dbReference type="Gene3D" id="3.30.60.20">
    <property type="match status" value="1"/>
</dbReference>
<dbReference type="InterPro" id="IPR000756">
    <property type="entry name" value="Diacylglycerol_kin_accessory"/>
</dbReference>
<dbReference type="PANTHER" id="PTHR11255:SF118">
    <property type="entry name" value="DIACYLGLYCEROL KINASE EPSILON"/>
    <property type="match status" value="1"/>
</dbReference>
<evidence type="ECO:0000256" key="2">
    <source>
        <dbReference type="ARBA" id="ARBA00009280"/>
    </source>
</evidence>
<dbReference type="Gene3D" id="2.60.200.40">
    <property type="match status" value="1"/>
</dbReference>
<dbReference type="SUPFAM" id="SSF111331">
    <property type="entry name" value="NAD kinase/diacylglycerol kinase-like"/>
    <property type="match status" value="1"/>
</dbReference>
<sequence length="522" mass="58236">MSEGSGQVFLWVVFSLLLVLLLVRLSRRPPRYSLRARDVLKGHSWCSTHSSIKPSFCSICETLINASDGSFCNSCGVSADSPQCITASDLTLPCKVITTRSMKHKHHWIRGNLPLNAQCEVCKEECGTDPQLNDWWCCWCRWCAHDTCVQNVNEICDFGKLRQCIVPPNCIRLKYSRMKQHLYIKEVLKPNISGWSPVIVMGNTKSGSSEADAVLSSFCSVLNPAQVIDLNRCPPEEALEWCHLLPPDVTCRVVVAGGDGTVCWVLTSILKMKFEKDPLVAVLPLGTGNDLSRVLGFGEGQSWDADVVEYLQQLATARPALLDRWRVHFTPARSLNIATREVYMYNYLSVGVDALVTLNFHRARQSPFYICSNRFINKMIYFTFGTKDVLERECKDLDQRLELFMDGCHVPLPNIESLVVLNIACWGAGVRPWTLGAGGSEAPKQSFSDGLMEVFCLASSLHIAQLQVGLGEPIRLGQCSSLKLCLKREAPMQVDGEPWEQSAGTITLTYNKQASVMMRETS</sequence>
<organism evidence="14">
    <name type="scientific">Scylla olivacea</name>
    <name type="common">Orange mud crab</name>
    <name type="synonym">Cancer olivacea</name>
    <dbReference type="NCBI Taxonomy" id="85551"/>
    <lineage>
        <taxon>Eukaryota</taxon>
        <taxon>Metazoa</taxon>
        <taxon>Ecdysozoa</taxon>
        <taxon>Arthropoda</taxon>
        <taxon>Crustacea</taxon>
        <taxon>Multicrustacea</taxon>
        <taxon>Malacostraca</taxon>
        <taxon>Eumalacostraca</taxon>
        <taxon>Eucarida</taxon>
        <taxon>Decapoda</taxon>
        <taxon>Pleocyemata</taxon>
        <taxon>Brachyura</taxon>
        <taxon>Eubrachyura</taxon>
        <taxon>Portunoidea</taxon>
        <taxon>Portunidae</taxon>
        <taxon>Portuninae</taxon>
        <taxon>Scylla</taxon>
    </lineage>
</organism>
<comment type="similarity">
    <text evidence="2 10">Belongs to the eukaryotic diacylglycerol kinase family.</text>
</comment>
<feature type="domain" description="DAGKc" evidence="13">
    <location>
        <begin position="193"/>
        <end position="331"/>
    </location>
</feature>
<dbReference type="GO" id="GO:0046872">
    <property type="term" value="F:metal ion binding"/>
    <property type="evidence" value="ECO:0007669"/>
    <property type="project" value="UniProtKB-KW"/>
</dbReference>
<dbReference type="EMBL" id="GDRN01052866">
    <property type="protein sequence ID" value="JAI66237.1"/>
    <property type="molecule type" value="Transcribed_RNA"/>
</dbReference>
<keyword evidence="11" id="KW-0472">Membrane</keyword>
<evidence type="ECO:0000256" key="3">
    <source>
        <dbReference type="ARBA" id="ARBA00022679"/>
    </source>
</evidence>
<evidence type="ECO:0000256" key="6">
    <source>
        <dbReference type="ARBA" id="ARBA00022741"/>
    </source>
</evidence>
<dbReference type="GO" id="GO:0007200">
    <property type="term" value="P:phospholipase C-activating G protein-coupled receptor signaling pathway"/>
    <property type="evidence" value="ECO:0007669"/>
    <property type="project" value="InterPro"/>
</dbReference>
<keyword evidence="11" id="KW-1133">Transmembrane helix</keyword>
<keyword evidence="4" id="KW-0479">Metal-binding</keyword>
<accession>A0A0P4WH02</accession>
<evidence type="ECO:0000256" key="11">
    <source>
        <dbReference type="SAM" id="Phobius"/>
    </source>
</evidence>
<dbReference type="Pfam" id="PF00781">
    <property type="entry name" value="DAGK_cat"/>
    <property type="match status" value="1"/>
</dbReference>
<evidence type="ECO:0000256" key="10">
    <source>
        <dbReference type="RuleBase" id="RU361128"/>
    </source>
</evidence>